<dbReference type="GO" id="GO:0015386">
    <property type="term" value="F:potassium:proton antiporter activity"/>
    <property type="evidence" value="ECO:0007669"/>
    <property type="project" value="TreeGrafter"/>
</dbReference>
<evidence type="ECO:0000256" key="2">
    <source>
        <dbReference type="ARBA" id="ARBA00022448"/>
    </source>
</evidence>
<evidence type="ECO:0000256" key="5">
    <source>
        <dbReference type="ARBA" id="ARBA00022989"/>
    </source>
</evidence>
<evidence type="ECO:0000256" key="1">
    <source>
        <dbReference type="ARBA" id="ARBA00004651"/>
    </source>
</evidence>
<accession>A0A7K1TGJ6</accession>
<reference evidence="13 14" key="1">
    <citation type="submission" date="2019-12" db="EMBL/GenBank/DDBJ databases">
        <title>Hymenobacter sp. HMF4947 Genome sequencing and assembly.</title>
        <authorList>
            <person name="Kang H."/>
            <person name="Cha I."/>
            <person name="Kim H."/>
            <person name="Joh K."/>
        </authorList>
    </citation>
    <scope>NUCLEOTIDE SEQUENCE [LARGE SCALE GENOMIC DNA]</scope>
    <source>
        <strain evidence="13 14">HMF4947</strain>
    </source>
</reference>
<feature type="transmembrane region" description="Helical" evidence="10">
    <location>
        <begin position="381"/>
        <end position="401"/>
    </location>
</feature>
<dbReference type="GO" id="GO:0015385">
    <property type="term" value="F:sodium:proton antiporter activity"/>
    <property type="evidence" value="ECO:0007669"/>
    <property type="project" value="InterPro"/>
</dbReference>
<dbReference type="GO" id="GO:0005886">
    <property type="term" value="C:plasma membrane"/>
    <property type="evidence" value="ECO:0007669"/>
    <property type="project" value="UniProtKB-SubCell"/>
</dbReference>
<dbReference type="GO" id="GO:0098719">
    <property type="term" value="P:sodium ion import across plasma membrane"/>
    <property type="evidence" value="ECO:0007669"/>
    <property type="project" value="TreeGrafter"/>
</dbReference>
<feature type="domain" description="Cation/H+ exchanger transmembrane" evidence="12">
    <location>
        <begin position="12"/>
        <end position="405"/>
    </location>
</feature>
<evidence type="ECO:0000256" key="7">
    <source>
        <dbReference type="ARBA" id="ARBA00023065"/>
    </source>
</evidence>
<comment type="caution">
    <text evidence="10">Lacks conserved residue(s) required for the propagation of feature annotation.</text>
</comment>
<keyword evidence="6 10" id="KW-0915">Sodium</keyword>
<keyword evidence="4 10" id="KW-0812">Transmembrane</keyword>
<dbReference type="Proteomes" id="UP000441336">
    <property type="component" value="Unassembled WGS sequence"/>
</dbReference>
<dbReference type="InterPro" id="IPR004705">
    <property type="entry name" value="Cation/H_exchanger_CPA1_bac"/>
</dbReference>
<comment type="subcellular location">
    <subcellularLocation>
        <location evidence="1 10">Cell membrane</location>
        <topology evidence="1 10">Multi-pass membrane protein</topology>
    </subcellularLocation>
</comment>
<feature type="transmembrane region" description="Helical" evidence="10">
    <location>
        <begin position="342"/>
        <end position="369"/>
    </location>
</feature>
<protein>
    <submittedName>
        <fullName evidence="13">Na+/H+ antiporter</fullName>
    </submittedName>
</protein>
<dbReference type="InterPro" id="IPR018422">
    <property type="entry name" value="Cation/H_exchanger_CPA1"/>
</dbReference>
<feature type="transmembrane region" description="Helical" evidence="10">
    <location>
        <begin position="182"/>
        <end position="203"/>
    </location>
</feature>
<feature type="transmembrane region" description="Helical" evidence="10">
    <location>
        <begin position="298"/>
        <end position="321"/>
    </location>
</feature>
<evidence type="ECO:0000313" key="14">
    <source>
        <dbReference type="Proteomes" id="UP000441336"/>
    </source>
</evidence>
<dbReference type="RefSeq" id="WP_157566536.1">
    <property type="nucleotide sequence ID" value="NZ_WQKZ01000003.1"/>
</dbReference>
<gene>
    <name evidence="13" type="ORF">GO988_14145</name>
</gene>
<feature type="transmembrane region" description="Helical" evidence="10">
    <location>
        <begin position="266"/>
        <end position="286"/>
    </location>
</feature>
<proteinExistence type="inferred from homology"/>
<dbReference type="PANTHER" id="PTHR10110">
    <property type="entry name" value="SODIUM/HYDROGEN EXCHANGER"/>
    <property type="match status" value="1"/>
</dbReference>
<evidence type="ECO:0000313" key="13">
    <source>
        <dbReference type="EMBL" id="MVN77473.1"/>
    </source>
</evidence>
<keyword evidence="5 10" id="KW-1133">Transmembrane helix</keyword>
<feature type="transmembrane region" description="Helical" evidence="10">
    <location>
        <begin position="223"/>
        <end position="246"/>
    </location>
</feature>
<dbReference type="EMBL" id="WQKZ01000003">
    <property type="protein sequence ID" value="MVN77473.1"/>
    <property type="molecule type" value="Genomic_DNA"/>
</dbReference>
<evidence type="ECO:0000256" key="9">
    <source>
        <dbReference type="ARBA" id="ARBA00023201"/>
    </source>
</evidence>
<evidence type="ECO:0000256" key="3">
    <source>
        <dbReference type="ARBA" id="ARBA00022475"/>
    </source>
</evidence>
<keyword evidence="9 10" id="KW-0739">Sodium transport</keyword>
<keyword evidence="3 10" id="KW-1003">Cell membrane</keyword>
<keyword evidence="8 10" id="KW-0472">Membrane</keyword>
<comment type="caution">
    <text evidence="13">The sequence shown here is derived from an EMBL/GenBank/DDBJ whole genome shotgun (WGS) entry which is preliminary data.</text>
</comment>
<name>A0A7K1TGJ6_9BACT</name>
<dbReference type="NCBIfam" id="TIGR00831">
    <property type="entry name" value="a_cpa1"/>
    <property type="match status" value="1"/>
</dbReference>
<evidence type="ECO:0000256" key="11">
    <source>
        <dbReference type="SAM" id="Coils"/>
    </source>
</evidence>
<evidence type="ECO:0000259" key="12">
    <source>
        <dbReference type="Pfam" id="PF00999"/>
    </source>
</evidence>
<evidence type="ECO:0000256" key="10">
    <source>
        <dbReference type="RuleBase" id="RU366002"/>
    </source>
</evidence>
<keyword evidence="14" id="KW-1185">Reference proteome</keyword>
<keyword evidence="11" id="KW-0175">Coiled coil</keyword>
<keyword evidence="2 10" id="KW-0813">Transport</keyword>
<comment type="function">
    <text evidence="10">Na(+)/H(+) antiporter that extrudes sodium in exchange for external protons.</text>
</comment>
<dbReference type="Pfam" id="PF00999">
    <property type="entry name" value="Na_H_Exchanger"/>
    <property type="match status" value="1"/>
</dbReference>
<keyword evidence="7 10" id="KW-0406">Ion transport</keyword>
<evidence type="ECO:0000256" key="8">
    <source>
        <dbReference type="ARBA" id="ARBA00023136"/>
    </source>
</evidence>
<dbReference type="InterPro" id="IPR006153">
    <property type="entry name" value="Cation/H_exchanger_TM"/>
</dbReference>
<evidence type="ECO:0000256" key="4">
    <source>
        <dbReference type="ARBA" id="ARBA00022692"/>
    </source>
</evidence>
<dbReference type="AlphaFoldDB" id="A0A7K1TGJ6"/>
<evidence type="ECO:0000256" key="6">
    <source>
        <dbReference type="ARBA" id="ARBA00023053"/>
    </source>
</evidence>
<organism evidence="13 14">
    <name type="scientific">Hymenobacter ginkgonis</name>
    <dbReference type="NCBI Taxonomy" id="2682976"/>
    <lineage>
        <taxon>Bacteria</taxon>
        <taxon>Pseudomonadati</taxon>
        <taxon>Bacteroidota</taxon>
        <taxon>Cytophagia</taxon>
        <taxon>Cytophagales</taxon>
        <taxon>Hymenobacteraceae</taxon>
        <taxon>Hymenobacter</taxon>
    </lineage>
</organism>
<feature type="transmembrane region" description="Helical" evidence="10">
    <location>
        <begin position="112"/>
        <end position="138"/>
    </location>
</feature>
<sequence length="530" mass="57097">MRNIELLVFILVIVTALARLADRVRLPYPILLVLAGMGLGMVPGLPPVVLAPDLVFFVFLPPLLYASAWNTSWPDFKAARRPIVLLALGCVLFSTTLVAVVAHFLLPGFGWATAFVLGAIVSPPDAVAAAAATAGLALPKRVTTILEGESLVNDATGLIAYRYAVAAVLTGQFGLWQAGAQLVWVAVAGIAIGLAVGGALYQVHRSSTHNTVVDSSLTLLTPYLAYLLAEEAHVSSVLAVVAAGLFLSRRSARLFAPAGRLQVYAVWNTVTFLLNGIVFILIGLQLPTLLAGLGNTSYWALAGYAGLISLAVVVSRLLWVYPATYLPYWLSRRIRAREPHPPLATVTVVAWAGMRGVVSLAAALSLPLLLPSGAAFPQRSLILLLTFAVIFVTLVGQGLSLKPLINGLHLKADDSAAQEELDLRVLLATRTANFLNSPAASQAPTEVLSRMKTRYELRLYRLQNRMAGIVASRLDEKPITQFQELQAAVIQFERSVIEQLRQTATIGEESLRKLENELDLEEARLALDRQ</sequence>
<feature type="transmembrane region" description="Helical" evidence="10">
    <location>
        <begin position="45"/>
        <end position="71"/>
    </location>
</feature>
<comment type="similarity">
    <text evidence="10">Belongs to the monovalent cation:proton antiporter 1 (CPA1) transporter (TC 2.A.36) family.</text>
</comment>
<keyword evidence="10" id="KW-0050">Antiport</keyword>
<dbReference type="Gene3D" id="6.10.140.1330">
    <property type="match status" value="1"/>
</dbReference>
<feature type="transmembrane region" description="Helical" evidence="10">
    <location>
        <begin position="83"/>
        <end position="106"/>
    </location>
</feature>
<dbReference type="GO" id="GO:0051453">
    <property type="term" value="P:regulation of intracellular pH"/>
    <property type="evidence" value="ECO:0007669"/>
    <property type="project" value="TreeGrafter"/>
</dbReference>
<dbReference type="PANTHER" id="PTHR10110:SF86">
    <property type="entry name" value="SODIUM_HYDROGEN EXCHANGER 7"/>
    <property type="match status" value="1"/>
</dbReference>
<feature type="coiled-coil region" evidence="11">
    <location>
        <begin position="497"/>
        <end position="524"/>
    </location>
</feature>